<proteinExistence type="predicted"/>
<name>A0ABX5XY33_9BACT</name>
<keyword evidence="1" id="KW-0812">Transmembrane</keyword>
<organism evidence="2 4">
    <name type="scientific">Stieleria magnilauensis</name>
    <dbReference type="NCBI Taxonomy" id="2527963"/>
    <lineage>
        <taxon>Bacteria</taxon>
        <taxon>Pseudomonadati</taxon>
        <taxon>Planctomycetota</taxon>
        <taxon>Planctomycetia</taxon>
        <taxon>Pirellulales</taxon>
        <taxon>Pirellulaceae</taxon>
        <taxon>Stieleria</taxon>
    </lineage>
</organism>
<dbReference type="EMBL" id="CP036432">
    <property type="protein sequence ID" value="QDV86938.1"/>
    <property type="molecule type" value="Genomic_DNA"/>
</dbReference>
<gene>
    <name evidence="2" type="ORF">TBK1r_59650</name>
    <name evidence="3" type="ORF">TBK1r_60430</name>
</gene>
<feature type="transmembrane region" description="Helical" evidence="1">
    <location>
        <begin position="17"/>
        <end position="35"/>
    </location>
</feature>
<evidence type="ECO:0000313" key="3">
    <source>
        <dbReference type="EMBL" id="QDV87016.1"/>
    </source>
</evidence>
<protein>
    <submittedName>
        <fullName evidence="2">Uncharacterized protein</fullName>
    </submittedName>
</protein>
<accession>A0ABX5XY33</accession>
<dbReference type="EMBL" id="CP036432">
    <property type="protein sequence ID" value="QDV87016.1"/>
    <property type="molecule type" value="Genomic_DNA"/>
</dbReference>
<keyword evidence="1" id="KW-0472">Membrane</keyword>
<evidence type="ECO:0000256" key="1">
    <source>
        <dbReference type="SAM" id="Phobius"/>
    </source>
</evidence>
<sequence length="72" mass="8125">MNEDDQQQPVGPWWVKLVQPLGFGGLAFALLYVVLNDAQVERAAMRAEYSAAIERHVSLIERLVPERSTSEK</sequence>
<keyword evidence="4" id="KW-1185">Reference proteome</keyword>
<keyword evidence="1" id="KW-1133">Transmembrane helix</keyword>
<dbReference type="RefSeq" id="WP_145218427.1">
    <property type="nucleotide sequence ID" value="NZ_CP036432.1"/>
</dbReference>
<evidence type="ECO:0000313" key="4">
    <source>
        <dbReference type="Proteomes" id="UP000318081"/>
    </source>
</evidence>
<reference evidence="2 4" key="1">
    <citation type="submission" date="2019-02" db="EMBL/GenBank/DDBJ databases">
        <title>Deep-cultivation of Planctomycetes and their phenomic and genomic characterization uncovers novel biology.</title>
        <authorList>
            <person name="Wiegand S."/>
            <person name="Jogler M."/>
            <person name="Boedeker C."/>
            <person name="Pinto D."/>
            <person name="Vollmers J."/>
            <person name="Rivas-Marin E."/>
            <person name="Kohn T."/>
            <person name="Peeters S.H."/>
            <person name="Heuer A."/>
            <person name="Rast P."/>
            <person name="Oberbeckmann S."/>
            <person name="Bunk B."/>
            <person name="Jeske O."/>
            <person name="Meyerdierks A."/>
            <person name="Storesund J.E."/>
            <person name="Kallscheuer N."/>
            <person name="Luecker S."/>
            <person name="Lage O.M."/>
            <person name="Pohl T."/>
            <person name="Merkel B.J."/>
            <person name="Hornburger P."/>
            <person name="Mueller R.-W."/>
            <person name="Bruemmer F."/>
            <person name="Labrenz M."/>
            <person name="Spormann A.M."/>
            <person name="Op den Camp H."/>
            <person name="Overmann J."/>
            <person name="Amann R."/>
            <person name="Jetten M.S.M."/>
            <person name="Mascher T."/>
            <person name="Medema M.H."/>
            <person name="Devos D.P."/>
            <person name="Kaster A.-K."/>
            <person name="Ovreas L."/>
            <person name="Rohde M."/>
            <person name="Galperin M.Y."/>
            <person name="Jogler C."/>
        </authorList>
    </citation>
    <scope>NUCLEOTIDE SEQUENCE [LARGE SCALE GENOMIC DNA]</scope>
    <source>
        <strain evidence="2 4">TBK1r</strain>
    </source>
</reference>
<dbReference type="Proteomes" id="UP000318081">
    <property type="component" value="Chromosome"/>
</dbReference>
<evidence type="ECO:0000313" key="2">
    <source>
        <dbReference type="EMBL" id="QDV86938.1"/>
    </source>
</evidence>